<evidence type="ECO:0000313" key="5">
    <source>
        <dbReference type="RefSeq" id="XP_010484739.1"/>
    </source>
</evidence>
<dbReference type="PANTHER" id="PTHR35046">
    <property type="entry name" value="ZINC KNUCKLE (CCHC-TYPE) FAMILY PROTEIN"/>
    <property type="match status" value="1"/>
</dbReference>
<dbReference type="Proteomes" id="UP000694864">
    <property type="component" value="Chromosome 18"/>
</dbReference>
<dbReference type="Gene3D" id="4.10.60.10">
    <property type="entry name" value="Zinc finger, CCHC-type"/>
    <property type="match status" value="1"/>
</dbReference>
<dbReference type="Pfam" id="PF00098">
    <property type="entry name" value="zf-CCHC"/>
    <property type="match status" value="1"/>
</dbReference>
<evidence type="ECO:0000313" key="4">
    <source>
        <dbReference type="Proteomes" id="UP000694864"/>
    </source>
</evidence>
<dbReference type="PANTHER" id="PTHR35046:SF18">
    <property type="entry name" value="RNA-DIRECTED DNA POLYMERASE"/>
    <property type="match status" value="1"/>
</dbReference>
<feature type="domain" description="CCHC-type" evidence="3">
    <location>
        <begin position="324"/>
        <end position="340"/>
    </location>
</feature>
<feature type="compositionally biased region" description="Acidic residues" evidence="2">
    <location>
        <begin position="63"/>
        <end position="73"/>
    </location>
</feature>
<reference evidence="4" key="1">
    <citation type="journal article" date="2014" name="Nat. Commun.">
        <title>The emerging biofuel crop Camelina sativa retains a highly undifferentiated hexaploid genome structure.</title>
        <authorList>
            <person name="Kagale S."/>
            <person name="Koh C."/>
            <person name="Nixon J."/>
            <person name="Bollina V."/>
            <person name="Clarke W.E."/>
            <person name="Tuteja R."/>
            <person name="Spillane C."/>
            <person name="Robinson S.J."/>
            <person name="Links M.G."/>
            <person name="Clarke C."/>
            <person name="Higgins E.E."/>
            <person name="Huebert T."/>
            <person name="Sharpe A.G."/>
            <person name="Parkin I.A."/>
        </authorList>
    </citation>
    <scope>NUCLEOTIDE SEQUENCE [LARGE SCALE GENOMIC DNA]</scope>
    <source>
        <strain evidence="4">cv. DH55</strain>
    </source>
</reference>
<keyword evidence="1" id="KW-0863">Zinc-finger</keyword>
<reference evidence="5" key="2">
    <citation type="submission" date="2025-08" db="UniProtKB">
        <authorList>
            <consortium name="RefSeq"/>
        </authorList>
    </citation>
    <scope>IDENTIFICATION</scope>
    <source>
        <tissue evidence="5">Leaf</tissue>
    </source>
</reference>
<dbReference type="RefSeq" id="XP_010484739.1">
    <property type="nucleotide sequence ID" value="XM_010486437.1"/>
</dbReference>
<evidence type="ECO:0000259" key="3">
    <source>
        <dbReference type="PROSITE" id="PS50158"/>
    </source>
</evidence>
<dbReference type="InterPro" id="IPR001878">
    <property type="entry name" value="Znf_CCHC"/>
</dbReference>
<keyword evidence="4" id="KW-1185">Reference proteome</keyword>
<accession>A0ABM0XEI9</accession>
<gene>
    <name evidence="5" type="primary">LOC104763013</name>
</gene>
<sequence>MPPKKIQQQNRDEQTSAFREVFTEFSQDLRQIMQDSVANTVRAVLQAQAQARPIQPNRNDPVFDADSEGDDDNPFAGGNQQHGNQQRALGDVLGGENHRWESGFRLDLPEFSGSLKPEEFLDWLSATEELLDFKSVPGDKRVPLVATRFRGRASAWWQQLKVQRVNSGKSRVDSWDKLKKHMRRYFLPYNYARTVYTQFQNLRQGTRSVDEYSSEFFSLLARNSLYEAEEHSVSRFIGGLKQQIQNQLLLFNPTSISEAHQRAVLIEQNLRPTPAWSSSTPRFRSVTNGEASHAIKTEQPALSPAQDVSNTTSTMKPIRSLTFKCFNCGETGHRQASCPKRVLFGEEEVIYDEKLSRIPVLL</sequence>
<dbReference type="InterPro" id="IPR005162">
    <property type="entry name" value="Retrotrans_gag_dom"/>
</dbReference>
<name>A0ABM0XEI9_CAMSA</name>
<evidence type="ECO:0000256" key="2">
    <source>
        <dbReference type="SAM" id="MobiDB-lite"/>
    </source>
</evidence>
<dbReference type="PROSITE" id="PS50158">
    <property type="entry name" value="ZF_CCHC"/>
    <property type="match status" value="1"/>
</dbReference>
<keyword evidence="1" id="KW-0862">Zinc</keyword>
<feature type="region of interest" description="Disordered" evidence="2">
    <location>
        <begin position="49"/>
        <end position="84"/>
    </location>
</feature>
<organism evidence="4 5">
    <name type="scientific">Camelina sativa</name>
    <name type="common">False flax</name>
    <name type="synonym">Myagrum sativum</name>
    <dbReference type="NCBI Taxonomy" id="90675"/>
    <lineage>
        <taxon>Eukaryota</taxon>
        <taxon>Viridiplantae</taxon>
        <taxon>Streptophyta</taxon>
        <taxon>Embryophyta</taxon>
        <taxon>Tracheophyta</taxon>
        <taxon>Spermatophyta</taxon>
        <taxon>Magnoliopsida</taxon>
        <taxon>eudicotyledons</taxon>
        <taxon>Gunneridae</taxon>
        <taxon>Pentapetalae</taxon>
        <taxon>rosids</taxon>
        <taxon>malvids</taxon>
        <taxon>Brassicales</taxon>
        <taxon>Brassicaceae</taxon>
        <taxon>Camelineae</taxon>
        <taxon>Camelina</taxon>
    </lineage>
</organism>
<dbReference type="GeneID" id="104763013"/>
<dbReference type="Pfam" id="PF03732">
    <property type="entry name" value="Retrotrans_gag"/>
    <property type="match status" value="1"/>
</dbReference>
<keyword evidence="1" id="KW-0479">Metal-binding</keyword>
<dbReference type="InterPro" id="IPR036875">
    <property type="entry name" value="Znf_CCHC_sf"/>
</dbReference>
<protein>
    <submittedName>
        <fullName evidence="5">Uncharacterized protein LOC104763013</fullName>
    </submittedName>
</protein>
<feature type="region of interest" description="Disordered" evidence="2">
    <location>
        <begin position="294"/>
        <end position="313"/>
    </location>
</feature>
<dbReference type="SUPFAM" id="SSF57756">
    <property type="entry name" value="Retrovirus zinc finger-like domains"/>
    <property type="match status" value="1"/>
</dbReference>
<dbReference type="SMART" id="SM00343">
    <property type="entry name" value="ZnF_C2HC"/>
    <property type="match status" value="1"/>
</dbReference>
<evidence type="ECO:0000256" key="1">
    <source>
        <dbReference type="PROSITE-ProRule" id="PRU00047"/>
    </source>
</evidence>
<proteinExistence type="predicted"/>